<evidence type="ECO:0000313" key="1">
    <source>
        <dbReference type="Ensembl" id="ENSPKIP00000033209.1"/>
    </source>
</evidence>
<evidence type="ECO:0000313" key="2">
    <source>
        <dbReference type="Proteomes" id="UP000261540"/>
    </source>
</evidence>
<keyword evidence="2" id="KW-1185">Reference proteome</keyword>
<reference evidence="1" key="2">
    <citation type="submission" date="2025-09" db="UniProtKB">
        <authorList>
            <consortium name="Ensembl"/>
        </authorList>
    </citation>
    <scope>IDENTIFICATION</scope>
</reference>
<reference evidence="1" key="1">
    <citation type="submission" date="2025-08" db="UniProtKB">
        <authorList>
            <consortium name="Ensembl"/>
        </authorList>
    </citation>
    <scope>IDENTIFICATION</scope>
</reference>
<dbReference type="GeneTree" id="ENSGT00950000182912"/>
<organism evidence="1 2">
    <name type="scientific">Paramormyrops kingsleyae</name>
    <dbReference type="NCBI Taxonomy" id="1676925"/>
    <lineage>
        <taxon>Eukaryota</taxon>
        <taxon>Metazoa</taxon>
        <taxon>Chordata</taxon>
        <taxon>Craniata</taxon>
        <taxon>Vertebrata</taxon>
        <taxon>Euteleostomi</taxon>
        <taxon>Actinopterygii</taxon>
        <taxon>Neopterygii</taxon>
        <taxon>Teleostei</taxon>
        <taxon>Osteoglossocephala</taxon>
        <taxon>Osteoglossomorpha</taxon>
        <taxon>Osteoglossiformes</taxon>
        <taxon>Mormyridae</taxon>
        <taxon>Paramormyrops</taxon>
    </lineage>
</organism>
<name>A0A3B3SR52_9TELE</name>
<dbReference type="OrthoDB" id="8839291at2759"/>
<dbReference type="KEGG" id="pki:111844913"/>
<dbReference type="Proteomes" id="UP000261540">
    <property type="component" value="Unplaced"/>
</dbReference>
<accession>A0A3B3SR52</accession>
<dbReference type="Ensembl" id="ENSPKIT00000014095.1">
    <property type="protein sequence ID" value="ENSPKIP00000033209.1"/>
    <property type="gene ID" value="ENSPKIG00000013004.1"/>
</dbReference>
<proteinExistence type="predicted"/>
<dbReference type="STRING" id="1676925.ENSPKIP00000033209"/>
<dbReference type="PANTHER" id="PTHR31025">
    <property type="entry name" value="SI:CH211-196P9.1-RELATED"/>
    <property type="match status" value="1"/>
</dbReference>
<sequence>MSTMIVLRVVIGDTQVHKLVLPEGVPSTVEDLSAVIQEQYQLTGSHAVMYMDKDFDNQYFTLTSTDVIKDKDTIKLIPNEDPTLTLMLTPVAETVESSSSFSLDQSSQDPAAASVSSADIMILPKSPECRSKQWPAYFEIPTFSHNVEMLLQAGNDTYERDGTVLQNPAMTSDILETIADSIFSYTAYPTGLQILSVVEALVKKHPCLKEPATSLSGLYGWQQRLKYKMNNYRSKLRKREVPCPELEINSMKRKRPGDTNPAKNCKKPKRAEVNYLPPHPQGETTENLEKIRLELLEDIKKKNNYGVIYPKMAQTFSYRRLEVVTGSPAADEFKERWPALFTEAGIKEEFRRITTIPLEQTFMFNLDSYTPKLLSVLEKKGGAIGAKLRPILDKHRQNETVEMRRGDVIRGLMLYLGEKEEELFLDCQVKLEISVTVFMIYIYYKLKLISLVLQQNKVSQILKWLLLVQTYHFFPNGFITSKIFIGVGLKQLLGRNTVTITSFPVYNQLKGVKK</sequence>
<dbReference type="PANTHER" id="PTHR31025:SF25">
    <property type="entry name" value="ZINC FINGER (C2H2)-60"/>
    <property type="match status" value="1"/>
</dbReference>
<protein>
    <submittedName>
        <fullName evidence="1">Uncharacterized LOC111844913</fullName>
    </submittedName>
</protein>
<dbReference type="AlphaFoldDB" id="A0A3B3SR52"/>
<dbReference type="PROSITE" id="PS50007">
    <property type="entry name" value="PIPLC_X_DOMAIN"/>
    <property type="match status" value="1"/>
</dbReference>